<evidence type="ECO:0000313" key="1">
    <source>
        <dbReference type="EMBL" id="OOK76322.1"/>
    </source>
</evidence>
<dbReference type="AlphaFoldDB" id="A0A1V3XAZ1"/>
<dbReference type="Gene3D" id="1.10.260.50">
    <property type="match status" value="1"/>
</dbReference>
<accession>A0A1V3XAZ1</accession>
<comment type="caution">
    <text evidence="1">The sequence shown here is derived from an EMBL/GenBank/DDBJ whole genome shotgun (WGS) entry which is preliminary data.</text>
</comment>
<protein>
    <recommendedName>
        <fullName evidence="3">Cysteine desulfurase</fullName>
    </recommendedName>
</protein>
<gene>
    <name evidence="1" type="ORF">BZL30_4222</name>
</gene>
<evidence type="ECO:0008006" key="3">
    <source>
        <dbReference type="Google" id="ProtNLM"/>
    </source>
</evidence>
<dbReference type="InterPro" id="IPR015424">
    <property type="entry name" value="PyrdxlP-dep_Trfase"/>
</dbReference>
<organism evidence="1 2">
    <name type="scientific">Mycobacterium kansasii</name>
    <dbReference type="NCBI Taxonomy" id="1768"/>
    <lineage>
        <taxon>Bacteria</taxon>
        <taxon>Bacillati</taxon>
        <taxon>Actinomycetota</taxon>
        <taxon>Actinomycetes</taxon>
        <taxon>Mycobacteriales</taxon>
        <taxon>Mycobacteriaceae</taxon>
        <taxon>Mycobacterium</taxon>
    </lineage>
</organism>
<dbReference type="EMBL" id="MVBM01000003">
    <property type="protein sequence ID" value="OOK76322.1"/>
    <property type="molecule type" value="Genomic_DNA"/>
</dbReference>
<sequence length="53" mass="5344">MDYAATAPLHPAAARAVHAGQQLLGNPSSGHAAGRAAADALRDARRSIARLLG</sequence>
<reference evidence="1 2" key="1">
    <citation type="submission" date="2017-02" db="EMBL/GenBank/DDBJ databases">
        <title>Complete genome sequences of Mycobacterium kansasii strains isolated from rhesus macaques.</title>
        <authorList>
            <person name="Panda A."/>
            <person name="Nagaraj S."/>
            <person name="Zhao X."/>
            <person name="Tettelin H."/>
            <person name="Detolla L.J."/>
        </authorList>
    </citation>
    <scope>NUCLEOTIDE SEQUENCE [LARGE SCALE GENOMIC DNA]</scope>
    <source>
        <strain evidence="1 2">11-3813</strain>
    </source>
</reference>
<dbReference type="Proteomes" id="UP000189229">
    <property type="component" value="Unassembled WGS sequence"/>
</dbReference>
<name>A0A1V3XAZ1_MYCKA</name>
<evidence type="ECO:0000313" key="2">
    <source>
        <dbReference type="Proteomes" id="UP000189229"/>
    </source>
</evidence>
<proteinExistence type="predicted"/>
<dbReference type="SUPFAM" id="SSF53383">
    <property type="entry name" value="PLP-dependent transferases"/>
    <property type="match status" value="1"/>
</dbReference>